<dbReference type="EMBL" id="CAMGYJ010000009">
    <property type="protein sequence ID" value="CAI0475137.1"/>
    <property type="molecule type" value="Genomic_DNA"/>
</dbReference>
<evidence type="ECO:0000256" key="10">
    <source>
        <dbReference type="PIRSR" id="PIRSR602401-1"/>
    </source>
</evidence>
<dbReference type="GO" id="GO:0004497">
    <property type="term" value="F:monooxygenase activity"/>
    <property type="evidence" value="ECO:0007669"/>
    <property type="project" value="UniProtKB-KW"/>
</dbReference>
<dbReference type="FunFam" id="1.10.630.10:FF:000019">
    <property type="entry name" value="Cytochrome P450 family protein"/>
    <property type="match status" value="1"/>
</dbReference>
<dbReference type="PRINTS" id="PR00385">
    <property type="entry name" value="P450"/>
</dbReference>
<dbReference type="Gene3D" id="1.10.630.10">
    <property type="entry name" value="Cytochrome P450"/>
    <property type="match status" value="1"/>
</dbReference>
<comment type="subcellular location">
    <subcellularLocation>
        <location evidence="2">Membrane</location>
    </subcellularLocation>
</comment>
<dbReference type="AlphaFoldDB" id="A0AAV0PXJ0"/>
<dbReference type="InterPro" id="IPR002401">
    <property type="entry name" value="Cyt_P450_E_grp-I"/>
</dbReference>
<feature type="signal peptide" evidence="12">
    <location>
        <begin position="1"/>
        <end position="25"/>
    </location>
</feature>
<evidence type="ECO:0000256" key="1">
    <source>
        <dbReference type="ARBA" id="ARBA00001971"/>
    </source>
</evidence>
<evidence type="ECO:0000256" key="5">
    <source>
        <dbReference type="ARBA" id="ARBA00022723"/>
    </source>
</evidence>
<protein>
    <recommendedName>
        <fullName evidence="15">Flavone synthase II</fullName>
    </recommendedName>
</protein>
<sequence length="519" mass="58397">MIEVVALFLVSLTILIVSFLKRTTTTTTTSSSSSSRLHNKLPPSPWAALPIIGHLHLLGPSIHRSFHRLSAAAPLLHLRLGSVPCVVVSTPDAAREVLRTHDLTFSNRKQTIAVQRVTYTNSSFAFAPHGAYWKFVKKLSAAELMSPRMLRRQLGVRDAELRRFLAAVRERSRGGTERVNVTEELMTYSNNVISRMMLGSGGHADVARRVIREVSQIFGEFNVSDFVWCLRKFDVQGFKRRSDNIHRRYDELLESIIGSREQARKEESTRNEAGDEDEKVKDFLDVLLDVMEDDGAEIELTRDHIKALVLDFFTAGTDTTAATLDWSLAELINHPQLLTKARQEIDRVVGSDRLVQESDAPNLPYVQAIIKETFRLHPIIPMIARKSTRECHVNGYTIPAETLLFVNMWSIGRDPNHWPDRTLEFWPDRFVRSDVDITGQHFQLLPFGSGRRSCPGMPLALRQLPTALAAMIQCFDWKVISGVDGGDAGLVSMDERPGLTVPRAHDLVCIPVARLPNII</sequence>
<evidence type="ECO:0000256" key="3">
    <source>
        <dbReference type="ARBA" id="ARBA00010617"/>
    </source>
</evidence>
<evidence type="ECO:0000313" key="14">
    <source>
        <dbReference type="Proteomes" id="UP001154282"/>
    </source>
</evidence>
<evidence type="ECO:0000256" key="11">
    <source>
        <dbReference type="RuleBase" id="RU000461"/>
    </source>
</evidence>
<reference evidence="13" key="1">
    <citation type="submission" date="2022-08" db="EMBL/GenBank/DDBJ databases">
        <authorList>
            <person name="Gutierrez-Valencia J."/>
        </authorList>
    </citation>
    <scope>NUCLEOTIDE SEQUENCE</scope>
</reference>
<name>A0AAV0PXJ0_9ROSI</name>
<keyword evidence="9" id="KW-0472">Membrane</keyword>
<dbReference type="InterPro" id="IPR001128">
    <property type="entry name" value="Cyt_P450"/>
</dbReference>
<keyword evidence="14" id="KW-1185">Reference proteome</keyword>
<dbReference type="InterPro" id="IPR036396">
    <property type="entry name" value="Cyt_P450_sf"/>
</dbReference>
<dbReference type="GO" id="GO:0016020">
    <property type="term" value="C:membrane"/>
    <property type="evidence" value="ECO:0007669"/>
    <property type="project" value="UniProtKB-SubCell"/>
</dbReference>
<dbReference type="PRINTS" id="PR00463">
    <property type="entry name" value="EP450I"/>
</dbReference>
<dbReference type="SUPFAM" id="SSF48264">
    <property type="entry name" value="Cytochrome P450"/>
    <property type="match status" value="1"/>
</dbReference>
<keyword evidence="4 10" id="KW-0349">Heme</keyword>
<comment type="caution">
    <text evidence="13">The sequence shown here is derived from an EMBL/GenBank/DDBJ whole genome shotgun (WGS) entry which is preliminary data.</text>
</comment>
<dbReference type="GO" id="GO:0020037">
    <property type="term" value="F:heme binding"/>
    <property type="evidence" value="ECO:0007669"/>
    <property type="project" value="InterPro"/>
</dbReference>
<evidence type="ECO:0000256" key="7">
    <source>
        <dbReference type="ARBA" id="ARBA00023004"/>
    </source>
</evidence>
<evidence type="ECO:0000256" key="4">
    <source>
        <dbReference type="ARBA" id="ARBA00022617"/>
    </source>
</evidence>
<dbReference type="Proteomes" id="UP001154282">
    <property type="component" value="Unassembled WGS sequence"/>
</dbReference>
<proteinExistence type="inferred from homology"/>
<evidence type="ECO:0000313" key="13">
    <source>
        <dbReference type="EMBL" id="CAI0475137.1"/>
    </source>
</evidence>
<feature type="binding site" description="axial binding residue" evidence="10">
    <location>
        <position position="454"/>
    </location>
    <ligand>
        <name>heme</name>
        <dbReference type="ChEBI" id="CHEBI:30413"/>
    </ligand>
    <ligandPart>
        <name>Fe</name>
        <dbReference type="ChEBI" id="CHEBI:18248"/>
    </ligandPart>
</feature>
<gene>
    <name evidence="13" type="ORF">LITE_LOCUS40328</name>
</gene>
<evidence type="ECO:0000256" key="2">
    <source>
        <dbReference type="ARBA" id="ARBA00004370"/>
    </source>
</evidence>
<evidence type="ECO:0000256" key="8">
    <source>
        <dbReference type="ARBA" id="ARBA00023033"/>
    </source>
</evidence>
<dbReference type="GO" id="GO:0016705">
    <property type="term" value="F:oxidoreductase activity, acting on paired donors, with incorporation or reduction of molecular oxygen"/>
    <property type="evidence" value="ECO:0007669"/>
    <property type="project" value="InterPro"/>
</dbReference>
<comment type="similarity">
    <text evidence="3 11">Belongs to the cytochrome P450 family.</text>
</comment>
<dbReference type="PROSITE" id="PS00086">
    <property type="entry name" value="CYTOCHROME_P450"/>
    <property type="match status" value="1"/>
</dbReference>
<keyword evidence="12" id="KW-0732">Signal</keyword>
<dbReference type="GO" id="GO:0005506">
    <property type="term" value="F:iron ion binding"/>
    <property type="evidence" value="ECO:0007669"/>
    <property type="project" value="InterPro"/>
</dbReference>
<evidence type="ECO:0000256" key="12">
    <source>
        <dbReference type="SAM" id="SignalP"/>
    </source>
</evidence>
<accession>A0AAV0PXJ0</accession>
<dbReference type="Pfam" id="PF00067">
    <property type="entry name" value="p450"/>
    <property type="match status" value="1"/>
</dbReference>
<keyword evidence="5 10" id="KW-0479">Metal-binding</keyword>
<evidence type="ECO:0000256" key="9">
    <source>
        <dbReference type="ARBA" id="ARBA00023136"/>
    </source>
</evidence>
<comment type="cofactor">
    <cofactor evidence="1 10">
        <name>heme</name>
        <dbReference type="ChEBI" id="CHEBI:30413"/>
    </cofactor>
</comment>
<keyword evidence="8 11" id="KW-0503">Monooxygenase</keyword>
<keyword evidence="7 10" id="KW-0408">Iron</keyword>
<keyword evidence="6 11" id="KW-0560">Oxidoreductase</keyword>
<organism evidence="13 14">
    <name type="scientific">Linum tenue</name>
    <dbReference type="NCBI Taxonomy" id="586396"/>
    <lineage>
        <taxon>Eukaryota</taxon>
        <taxon>Viridiplantae</taxon>
        <taxon>Streptophyta</taxon>
        <taxon>Embryophyta</taxon>
        <taxon>Tracheophyta</taxon>
        <taxon>Spermatophyta</taxon>
        <taxon>Magnoliopsida</taxon>
        <taxon>eudicotyledons</taxon>
        <taxon>Gunneridae</taxon>
        <taxon>Pentapetalae</taxon>
        <taxon>rosids</taxon>
        <taxon>fabids</taxon>
        <taxon>Malpighiales</taxon>
        <taxon>Linaceae</taxon>
        <taxon>Linum</taxon>
    </lineage>
</organism>
<feature type="chain" id="PRO_5043426647" description="Flavone synthase II" evidence="12">
    <location>
        <begin position="26"/>
        <end position="519"/>
    </location>
</feature>
<dbReference type="PANTHER" id="PTHR47943:SF8">
    <property type="entry name" value="CYTOCHROME P450"/>
    <property type="match status" value="1"/>
</dbReference>
<evidence type="ECO:0000256" key="6">
    <source>
        <dbReference type="ARBA" id="ARBA00023002"/>
    </source>
</evidence>
<evidence type="ECO:0008006" key="15">
    <source>
        <dbReference type="Google" id="ProtNLM"/>
    </source>
</evidence>
<dbReference type="PANTHER" id="PTHR47943">
    <property type="entry name" value="CYTOCHROME P450 93A3-LIKE"/>
    <property type="match status" value="1"/>
</dbReference>
<dbReference type="InterPro" id="IPR017972">
    <property type="entry name" value="Cyt_P450_CS"/>
</dbReference>